<proteinExistence type="predicted"/>
<dbReference type="AlphaFoldDB" id="A0A9Q0GG90"/>
<protein>
    <submittedName>
        <fullName evidence="2">Uncharacterized protein</fullName>
    </submittedName>
</protein>
<evidence type="ECO:0000313" key="3">
    <source>
        <dbReference type="Proteomes" id="UP001141552"/>
    </source>
</evidence>
<feature type="compositionally biased region" description="Low complexity" evidence="1">
    <location>
        <begin position="110"/>
        <end position="125"/>
    </location>
</feature>
<comment type="caution">
    <text evidence="2">The sequence shown here is derived from an EMBL/GenBank/DDBJ whole genome shotgun (WGS) entry which is preliminary data.</text>
</comment>
<organism evidence="2 3">
    <name type="scientific">Turnera subulata</name>
    <dbReference type="NCBI Taxonomy" id="218843"/>
    <lineage>
        <taxon>Eukaryota</taxon>
        <taxon>Viridiplantae</taxon>
        <taxon>Streptophyta</taxon>
        <taxon>Embryophyta</taxon>
        <taxon>Tracheophyta</taxon>
        <taxon>Spermatophyta</taxon>
        <taxon>Magnoliopsida</taxon>
        <taxon>eudicotyledons</taxon>
        <taxon>Gunneridae</taxon>
        <taxon>Pentapetalae</taxon>
        <taxon>rosids</taxon>
        <taxon>fabids</taxon>
        <taxon>Malpighiales</taxon>
        <taxon>Passifloraceae</taxon>
        <taxon>Turnera</taxon>
    </lineage>
</organism>
<sequence length="198" mass="21813">MAARKAAALLEQAKAMFLRWKMKLRLELENLRVLKVEEVDMVTQLKDFISNNPALVPRTVSFATPQHPLALLRQKLEALAPPLPAVHHPPPSSVLVGDTNRGLPSDEVTYSRSSQSTRTTTGTSSDRPRHLLQLESTHWSSSSGATFVSQVKTVALLSFYSSKGNTYYQDCGAGFFRTSIGKNTRKIVCMSLQPKAGT</sequence>
<evidence type="ECO:0000313" key="2">
    <source>
        <dbReference type="EMBL" id="KAJ4848257.1"/>
    </source>
</evidence>
<reference evidence="2" key="2">
    <citation type="journal article" date="2023" name="Plants (Basel)">
        <title>Annotation of the Turnera subulata (Passifloraceae) Draft Genome Reveals the S-Locus Evolved after the Divergence of Turneroideae from Passifloroideae in a Stepwise Manner.</title>
        <authorList>
            <person name="Henning P.M."/>
            <person name="Roalson E.H."/>
            <person name="Mir W."/>
            <person name="McCubbin A.G."/>
            <person name="Shore J.S."/>
        </authorList>
    </citation>
    <scope>NUCLEOTIDE SEQUENCE</scope>
    <source>
        <strain evidence="2">F60SS</strain>
    </source>
</reference>
<name>A0A9Q0GG90_9ROSI</name>
<reference evidence="2" key="1">
    <citation type="submission" date="2022-02" db="EMBL/GenBank/DDBJ databases">
        <authorList>
            <person name="Henning P.M."/>
            <person name="McCubbin A.G."/>
            <person name="Shore J.S."/>
        </authorList>
    </citation>
    <scope>NUCLEOTIDE SEQUENCE</scope>
    <source>
        <strain evidence="2">F60SS</strain>
        <tissue evidence="2">Leaves</tissue>
    </source>
</reference>
<evidence type="ECO:0000256" key="1">
    <source>
        <dbReference type="SAM" id="MobiDB-lite"/>
    </source>
</evidence>
<feature type="region of interest" description="Disordered" evidence="1">
    <location>
        <begin position="105"/>
        <end position="129"/>
    </location>
</feature>
<dbReference type="EMBL" id="JAKUCV010000951">
    <property type="protein sequence ID" value="KAJ4848257.1"/>
    <property type="molecule type" value="Genomic_DNA"/>
</dbReference>
<gene>
    <name evidence="2" type="ORF">Tsubulata_049005</name>
</gene>
<keyword evidence="3" id="KW-1185">Reference proteome</keyword>
<dbReference type="Proteomes" id="UP001141552">
    <property type="component" value="Unassembled WGS sequence"/>
</dbReference>
<accession>A0A9Q0GG90</accession>